<reference evidence="1 2" key="2">
    <citation type="journal article" date="2012" name="BMC Genomics">
        <title>The genome of Pelobacter carbinolicus reveals surprising metabolic capabilities and physiological features.</title>
        <authorList>
            <person name="Aklujkar M."/>
            <person name="Haveman S.A."/>
            <person name="Didonato R.Jr."/>
            <person name="Chertkov O."/>
            <person name="Han C.S."/>
            <person name="Land M.L."/>
            <person name="Brown P."/>
            <person name="Lovley D.R."/>
        </authorList>
    </citation>
    <scope>NUCLEOTIDE SEQUENCE [LARGE SCALE GENOMIC DNA]</scope>
    <source>
        <strain evidence="2">DSM 2380 / NBRC 103641 / GraBd1</strain>
    </source>
</reference>
<dbReference type="KEGG" id="pca:Pcar_3364"/>
<name>Q0C6F9_SYNC1</name>
<protein>
    <submittedName>
        <fullName evidence="1">Uncharacterized protein</fullName>
    </submittedName>
</protein>
<gene>
    <name evidence="1" type="ordered locus">Pcar_3364</name>
</gene>
<proteinExistence type="predicted"/>
<reference evidence="2" key="1">
    <citation type="submission" date="2005-10" db="EMBL/GenBank/DDBJ databases">
        <title>Complete sequence of Pelobacter carbinolicus DSM 2380.</title>
        <authorList>
            <person name="Copeland A."/>
            <person name="Lucas S."/>
            <person name="Lapidus A."/>
            <person name="Barry K."/>
            <person name="Detter J.C."/>
            <person name="Glavina T."/>
            <person name="Hammon N."/>
            <person name="Israni S."/>
            <person name="Pitluck S."/>
            <person name="Chertkov O."/>
            <person name="Schmutz J."/>
            <person name="Larimer F."/>
            <person name="Land M."/>
            <person name="Kyrpides N."/>
            <person name="Ivanova N."/>
            <person name="Richardson P."/>
        </authorList>
    </citation>
    <scope>NUCLEOTIDE SEQUENCE [LARGE SCALE GENOMIC DNA]</scope>
    <source>
        <strain evidence="2">DSM 2380 / NBRC 103641 / GraBd1</strain>
    </source>
</reference>
<organism evidence="1 2">
    <name type="scientific">Syntrophotalea carbinolica (strain DSM 2380 / NBRC 103641 / GraBd1)</name>
    <name type="common">Pelobacter carbinolicus</name>
    <dbReference type="NCBI Taxonomy" id="338963"/>
    <lineage>
        <taxon>Bacteria</taxon>
        <taxon>Pseudomonadati</taxon>
        <taxon>Thermodesulfobacteriota</taxon>
        <taxon>Desulfuromonadia</taxon>
        <taxon>Desulfuromonadales</taxon>
        <taxon>Syntrophotaleaceae</taxon>
        <taxon>Syntrophotalea</taxon>
    </lineage>
</organism>
<sequence>MIVSISQEQLPRHVLTIDQRLDFLFDGTASVGFIGEFVIMFQEEMIDRVYL</sequence>
<dbReference type="HOGENOM" id="CLU_3101925_0_0_7"/>
<evidence type="ECO:0000313" key="1">
    <source>
        <dbReference type="EMBL" id="ABI81979.1"/>
    </source>
</evidence>
<dbReference type="EMBL" id="CP000142">
    <property type="protein sequence ID" value="ABI81979.1"/>
    <property type="molecule type" value="Genomic_DNA"/>
</dbReference>
<accession>Q0C6F9</accession>
<dbReference type="AlphaFoldDB" id="Q0C6F9"/>
<evidence type="ECO:0000313" key="2">
    <source>
        <dbReference type="Proteomes" id="UP000002534"/>
    </source>
</evidence>
<keyword evidence="2" id="KW-1185">Reference proteome</keyword>
<dbReference type="Proteomes" id="UP000002534">
    <property type="component" value="Chromosome"/>
</dbReference>